<evidence type="ECO:0000313" key="2">
    <source>
        <dbReference type="Proteomes" id="UP001501490"/>
    </source>
</evidence>
<sequence>MFTTVTVGRFDEADAAQVSKILQGFDETSAPTLPQLRRRQFFSYCGLWVHVQDFAATPTPAVVAALAPLTVELSAYLRPYVAEDPAATEPLDDQLATRFYLWPGDQLPDVESVHSGVIVNAVAPEDEPEVARIFAEFDATGYQHKMGTLRRQVLSYRGIYLHLQDFANPDSKEVIGDTWKQSDPIFLQIVADLTPIVPPYDPAGGQLATRTYHWAATS</sequence>
<dbReference type="InterPro" id="IPR011008">
    <property type="entry name" value="Dimeric_a/b-barrel"/>
</dbReference>
<dbReference type="InterPro" id="IPR038474">
    <property type="entry name" value="Polyketide_synth_cyclase_sf"/>
</dbReference>
<name>A0ABP7AH49_9ACTN</name>
<gene>
    <name evidence="1" type="ORF">GCM10022236_38340</name>
</gene>
<protein>
    <recommendedName>
        <fullName evidence="3">Polyketide synthesis cyclase</fullName>
    </recommendedName>
</protein>
<evidence type="ECO:0000313" key="1">
    <source>
        <dbReference type="EMBL" id="GAA3632143.1"/>
    </source>
</evidence>
<dbReference type="SUPFAM" id="SSF54909">
    <property type="entry name" value="Dimeric alpha+beta barrel"/>
    <property type="match status" value="2"/>
</dbReference>
<comment type="caution">
    <text evidence="1">The sequence shown here is derived from an EMBL/GenBank/DDBJ whole genome shotgun (WGS) entry which is preliminary data.</text>
</comment>
<dbReference type="InterPro" id="IPR006765">
    <property type="entry name" value="Polyketide_synth_cyclase"/>
</dbReference>
<dbReference type="EMBL" id="BAABAB010000029">
    <property type="protein sequence ID" value="GAA3632143.1"/>
    <property type="molecule type" value="Genomic_DNA"/>
</dbReference>
<dbReference type="Pfam" id="PF04673">
    <property type="entry name" value="Cyclase_polyket"/>
    <property type="match status" value="2"/>
</dbReference>
<dbReference type="RefSeq" id="WP_344807571.1">
    <property type="nucleotide sequence ID" value="NZ_BAABAB010000029.1"/>
</dbReference>
<organism evidence="1 2">
    <name type="scientific">Microlunatus ginsengisoli</name>
    <dbReference type="NCBI Taxonomy" id="363863"/>
    <lineage>
        <taxon>Bacteria</taxon>
        <taxon>Bacillati</taxon>
        <taxon>Actinomycetota</taxon>
        <taxon>Actinomycetes</taxon>
        <taxon>Propionibacteriales</taxon>
        <taxon>Propionibacteriaceae</taxon>
        <taxon>Microlunatus</taxon>
    </lineage>
</organism>
<evidence type="ECO:0008006" key="3">
    <source>
        <dbReference type="Google" id="ProtNLM"/>
    </source>
</evidence>
<keyword evidence="2" id="KW-1185">Reference proteome</keyword>
<proteinExistence type="predicted"/>
<accession>A0ABP7AH49</accession>
<reference evidence="2" key="1">
    <citation type="journal article" date="2019" name="Int. J. Syst. Evol. Microbiol.">
        <title>The Global Catalogue of Microorganisms (GCM) 10K type strain sequencing project: providing services to taxonomists for standard genome sequencing and annotation.</title>
        <authorList>
            <consortium name="The Broad Institute Genomics Platform"/>
            <consortium name="The Broad Institute Genome Sequencing Center for Infectious Disease"/>
            <person name="Wu L."/>
            <person name="Ma J."/>
        </authorList>
    </citation>
    <scope>NUCLEOTIDE SEQUENCE [LARGE SCALE GENOMIC DNA]</scope>
    <source>
        <strain evidence="2">JCM 16929</strain>
    </source>
</reference>
<dbReference type="Proteomes" id="UP001501490">
    <property type="component" value="Unassembled WGS sequence"/>
</dbReference>
<dbReference type="Gene3D" id="3.30.70.1090">
    <property type="entry name" value="Dimeric alpha+beta barrel"/>
    <property type="match status" value="2"/>
</dbReference>